<proteinExistence type="predicted"/>
<evidence type="ECO:0000313" key="1">
    <source>
        <dbReference type="Proteomes" id="UP000887565"/>
    </source>
</evidence>
<dbReference type="WBParaSite" id="nRc.2.0.1.t12706-RA">
    <property type="protein sequence ID" value="nRc.2.0.1.t12706-RA"/>
    <property type="gene ID" value="nRc.2.0.1.g12706"/>
</dbReference>
<accession>A0A915IET7</accession>
<keyword evidence="1" id="KW-1185">Reference proteome</keyword>
<organism evidence="1 2">
    <name type="scientific">Romanomermis culicivorax</name>
    <name type="common">Nematode worm</name>
    <dbReference type="NCBI Taxonomy" id="13658"/>
    <lineage>
        <taxon>Eukaryota</taxon>
        <taxon>Metazoa</taxon>
        <taxon>Ecdysozoa</taxon>
        <taxon>Nematoda</taxon>
        <taxon>Enoplea</taxon>
        <taxon>Dorylaimia</taxon>
        <taxon>Mermithida</taxon>
        <taxon>Mermithoidea</taxon>
        <taxon>Mermithidae</taxon>
        <taxon>Romanomermis</taxon>
    </lineage>
</organism>
<reference evidence="2" key="1">
    <citation type="submission" date="2022-11" db="UniProtKB">
        <authorList>
            <consortium name="WormBaseParasite"/>
        </authorList>
    </citation>
    <scope>IDENTIFICATION</scope>
</reference>
<sequence length="75" mass="8536">MATPKLLTSACRDFSIATDSDVIQVKWVPVGIEHPKFCSEYHKVMMKIVPYLFRGAGCVFVEMIRRAPLFPVSYL</sequence>
<evidence type="ECO:0000313" key="2">
    <source>
        <dbReference type="WBParaSite" id="nRc.2.0.1.t12706-RA"/>
    </source>
</evidence>
<name>A0A915IET7_ROMCU</name>
<dbReference type="AlphaFoldDB" id="A0A915IET7"/>
<protein>
    <submittedName>
        <fullName evidence="2">Uncharacterized protein</fullName>
    </submittedName>
</protein>
<dbReference type="Proteomes" id="UP000887565">
    <property type="component" value="Unplaced"/>
</dbReference>